<dbReference type="GO" id="GO:0010212">
    <property type="term" value="P:response to ionizing radiation"/>
    <property type="evidence" value="ECO:0007669"/>
    <property type="project" value="UniProtKB-UniRule"/>
</dbReference>
<protein>
    <recommendedName>
        <fullName evidence="2 15">BRISC and BRCA1-A complex member 2</fullName>
    </recommendedName>
</protein>
<dbReference type="GO" id="GO:0051301">
    <property type="term" value="P:cell division"/>
    <property type="evidence" value="ECO:0007669"/>
    <property type="project" value="UniProtKB-UniRule"/>
</dbReference>
<keyword evidence="11 15" id="KW-0234">DNA repair</keyword>
<comment type="subcellular location">
    <subcellularLocation>
        <location evidence="15">Cytoplasm</location>
    </subcellularLocation>
    <subcellularLocation>
        <location evidence="1 15">Nucleus</location>
    </subcellularLocation>
    <text evidence="15">Localizes at sites of DNA damage at double-strand breaks (DSBs).</text>
</comment>
<evidence type="ECO:0000256" key="9">
    <source>
        <dbReference type="ARBA" id="ARBA00022786"/>
    </source>
</evidence>
<evidence type="ECO:0000256" key="11">
    <source>
        <dbReference type="ARBA" id="ARBA00023204"/>
    </source>
</evidence>
<dbReference type="GO" id="GO:0006325">
    <property type="term" value="P:chromatin organization"/>
    <property type="evidence" value="ECO:0007669"/>
    <property type="project" value="UniProtKB-UniRule"/>
</dbReference>
<keyword evidence="17" id="KW-1185">Reference proteome</keyword>
<gene>
    <name evidence="16" type="ORF">RI129_000354</name>
</gene>
<keyword evidence="9 15" id="KW-0833">Ubl conjugation pathway</keyword>
<dbReference type="GO" id="GO:0006302">
    <property type="term" value="P:double-strand break repair"/>
    <property type="evidence" value="ECO:0007669"/>
    <property type="project" value="UniProtKB-UniRule"/>
</dbReference>
<dbReference type="Pfam" id="PF06113">
    <property type="entry name" value="BRE"/>
    <property type="match status" value="1"/>
</dbReference>
<dbReference type="PANTHER" id="PTHR15189:SF7">
    <property type="entry name" value="BRISC AND BRCA1-A COMPLEX MEMBER 2"/>
    <property type="match status" value="1"/>
</dbReference>
<accession>A0AAN7ZJ92</accession>
<comment type="subunit">
    <text evidence="15">Component of the ARISC complex. Component of the BRCA1-A complex. Component of the BRISC complex. Binds polyubiquitin.</text>
</comment>
<dbReference type="PANTHER" id="PTHR15189">
    <property type="entry name" value="BRISC AND BRCA1-A COMPLEX MEMBER 2"/>
    <property type="match status" value="1"/>
</dbReference>
<dbReference type="GO" id="GO:0005737">
    <property type="term" value="C:cytoplasm"/>
    <property type="evidence" value="ECO:0007669"/>
    <property type="project" value="UniProtKB-SubCell"/>
</dbReference>
<dbReference type="InterPro" id="IPR010358">
    <property type="entry name" value="BRE"/>
</dbReference>
<keyword evidence="10 15" id="KW-0156">Chromatin regulator</keyword>
<keyword evidence="7 15" id="KW-0227">DNA damage</keyword>
<evidence type="ECO:0000256" key="7">
    <source>
        <dbReference type="ARBA" id="ARBA00022763"/>
    </source>
</evidence>
<dbReference type="GO" id="GO:0070552">
    <property type="term" value="C:BRISC complex"/>
    <property type="evidence" value="ECO:0007669"/>
    <property type="project" value="UniProtKB-UniRule"/>
</dbReference>
<evidence type="ECO:0000256" key="5">
    <source>
        <dbReference type="ARBA" id="ARBA00022703"/>
    </source>
</evidence>
<evidence type="ECO:0000256" key="4">
    <source>
        <dbReference type="ARBA" id="ARBA00022618"/>
    </source>
</evidence>
<keyword evidence="13 15" id="KW-0131">Cell cycle</keyword>
<dbReference type="GO" id="GO:0007095">
    <property type="term" value="P:mitotic G2 DNA damage checkpoint signaling"/>
    <property type="evidence" value="ECO:0007669"/>
    <property type="project" value="UniProtKB-UniRule"/>
</dbReference>
<evidence type="ECO:0000256" key="3">
    <source>
        <dbReference type="ARBA" id="ARBA00022490"/>
    </source>
</evidence>
<keyword evidence="5 15" id="KW-0053">Apoptosis</keyword>
<name>A0AAN7ZJ92_9COLE</name>
<dbReference type="GO" id="GO:0070531">
    <property type="term" value="C:BRCA1-A complex"/>
    <property type="evidence" value="ECO:0007669"/>
    <property type="project" value="UniProtKB-UniRule"/>
</dbReference>
<comment type="similarity">
    <text evidence="14 15">Belongs to the BABAM2 family.</text>
</comment>
<evidence type="ECO:0000313" key="16">
    <source>
        <dbReference type="EMBL" id="KAK5649325.1"/>
    </source>
</evidence>
<evidence type="ECO:0000256" key="1">
    <source>
        <dbReference type="ARBA" id="ARBA00004123"/>
    </source>
</evidence>
<evidence type="ECO:0000256" key="8">
    <source>
        <dbReference type="ARBA" id="ARBA00022776"/>
    </source>
</evidence>
<keyword evidence="8 15" id="KW-0498">Mitosis</keyword>
<keyword evidence="4 15" id="KW-0132">Cell division</keyword>
<organism evidence="16 17">
    <name type="scientific">Pyrocoelia pectoralis</name>
    <dbReference type="NCBI Taxonomy" id="417401"/>
    <lineage>
        <taxon>Eukaryota</taxon>
        <taxon>Metazoa</taxon>
        <taxon>Ecdysozoa</taxon>
        <taxon>Arthropoda</taxon>
        <taxon>Hexapoda</taxon>
        <taxon>Insecta</taxon>
        <taxon>Pterygota</taxon>
        <taxon>Neoptera</taxon>
        <taxon>Endopterygota</taxon>
        <taxon>Coleoptera</taxon>
        <taxon>Polyphaga</taxon>
        <taxon>Elateriformia</taxon>
        <taxon>Elateroidea</taxon>
        <taxon>Lampyridae</taxon>
        <taxon>Lampyrinae</taxon>
        <taxon>Pyrocoelia</taxon>
    </lineage>
</organism>
<evidence type="ECO:0000256" key="13">
    <source>
        <dbReference type="ARBA" id="ARBA00023306"/>
    </source>
</evidence>
<sequence>MNNSLSLNPVLTNFSPNIREIIKNILTDVDFGVSAQRLKINTGSYKISPNEYIEKYIDSFILEIPYAGKCLEWEIIFKEEDYTYAPDIDFINDLFLFDPDIDIISDNIPSLANWNITDSKCLNSVIRELLKLYKEYQEMRLHTENCYSRLSSEYQDLVNNSDIPDTQVELYIDNGGAVHLLIGITVDFSCLPPYIQSSLDHGDVLNPHKDLAKLKVSFVKPDCSKVQNNLQLSPHLEQTIGSASKLRIPIYKKETTLEAYVADITKLLKDRVEQIANHHKMKSEFITALVARCGLSMVEYDNLLFSKATLLFDHNNVYALVTITLGDKFPQEKPKITLNSIYNLKNDKPYSQNLDSCPYSPRWKCDEIIKRLLAHLQEQIPQFHAVAQQHFSI</sequence>
<dbReference type="GO" id="GO:0031593">
    <property type="term" value="F:polyubiquitin modification-dependent protein binding"/>
    <property type="evidence" value="ECO:0007669"/>
    <property type="project" value="UniProtKB-UniRule"/>
</dbReference>
<evidence type="ECO:0000256" key="12">
    <source>
        <dbReference type="ARBA" id="ARBA00023242"/>
    </source>
</evidence>
<comment type="caution">
    <text evidence="16">The sequence shown here is derived from an EMBL/GenBank/DDBJ whole genome shotgun (WGS) entry which is preliminary data.</text>
</comment>
<keyword evidence="3 15" id="KW-0963">Cytoplasm</keyword>
<dbReference type="CDD" id="cd23665">
    <property type="entry name" value="BRE-like_insects"/>
    <property type="match status" value="1"/>
</dbReference>
<evidence type="ECO:0000313" key="17">
    <source>
        <dbReference type="Proteomes" id="UP001329430"/>
    </source>
</evidence>
<evidence type="ECO:0000256" key="6">
    <source>
        <dbReference type="ARBA" id="ARBA00022737"/>
    </source>
</evidence>
<proteinExistence type="inferred from homology"/>
<dbReference type="GO" id="GO:0045739">
    <property type="term" value="P:positive regulation of DNA repair"/>
    <property type="evidence" value="ECO:0007669"/>
    <property type="project" value="UniProtKB-UniRule"/>
</dbReference>
<evidence type="ECO:0000256" key="15">
    <source>
        <dbReference type="RuleBase" id="RU368019"/>
    </source>
</evidence>
<dbReference type="Proteomes" id="UP001329430">
    <property type="component" value="Chromosome 1"/>
</dbReference>
<dbReference type="AlphaFoldDB" id="A0AAN7ZJ92"/>
<evidence type="ECO:0000256" key="14">
    <source>
        <dbReference type="ARBA" id="ARBA00025766"/>
    </source>
</evidence>
<evidence type="ECO:0000256" key="2">
    <source>
        <dbReference type="ARBA" id="ARBA00019438"/>
    </source>
</evidence>
<comment type="function">
    <text evidence="15">May play a role in homeostasis or cellular differentiation in cells of neural, epithelial and germline origins. May also act as a death receptor-associated anti-apoptotic protein, which inhibits the mitochondrial apoptotic pathway.</text>
</comment>
<reference evidence="16 17" key="1">
    <citation type="journal article" date="2024" name="Insects">
        <title>An Improved Chromosome-Level Genome Assembly of the Firefly Pyrocoelia pectoralis.</title>
        <authorList>
            <person name="Fu X."/>
            <person name="Meyer-Rochow V.B."/>
            <person name="Ballantyne L."/>
            <person name="Zhu X."/>
        </authorList>
    </citation>
    <scope>NUCLEOTIDE SEQUENCE [LARGE SCALE GENOMIC DNA]</scope>
    <source>
        <strain evidence="16">XCY_ONT2</strain>
    </source>
</reference>
<dbReference type="EMBL" id="JAVRBK010000001">
    <property type="protein sequence ID" value="KAK5649325.1"/>
    <property type="molecule type" value="Genomic_DNA"/>
</dbReference>
<keyword evidence="6" id="KW-0677">Repeat</keyword>
<keyword evidence="12 15" id="KW-0539">Nucleus</keyword>
<comment type="domain">
    <text evidence="15">Contains 2 ubiquitin-conjugating enzyme family-like (UEV-like) regions. These regions lack the critical Cys residues required for ubiquitination but retain the ability to bind ubiquitin.</text>
</comment>
<dbReference type="GO" id="GO:0006915">
    <property type="term" value="P:apoptotic process"/>
    <property type="evidence" value="ECO:0007669"/>
    <property type="project" value="UniProtKB-UniRule"/>
</dbReference>
<evidence type="ECO:0000256" key="10">
    <source>
        <dbReference type="ARBA" id="ARBA00022853"/>
    </source>
</evidence>